<keyword evidence="5" id="KW-0256">Endoplasmic reticulum</keyword>
<evidence type="ECO:0000313" key="9">
    <source>
        <dbReference type="EMBL" id="PRQ22485.1"/>
    </source>
</evidence>
<evidence type="ECO:0000256" key="3">
    <source>
        <dbReference type="ARBA" id="ARBA00012438"/>
    </source>
</evidence>
<evidence type="ECO:0000256" key="1">
    <source>
        <dbReference type="ARBA" id="ARBA00000085"/>
    </source>
</evidence>
<keyword evidence="7" id="KW-0472">Membrane</keyword>
<dbReference type="PANTHER" id="PTHR43719:SF75">
    <property type="entry name" value="HISTIDINE KINASE CKI1"/>
    <property type="match status" value="1"/>
</dbReference>
<dbReference type="Gramene" id="PRQ22485">
    <property type="protein sequence ID" value="PRQ22485"/>
    <property type="gene ID" value="RchiOBHm_Chr6g0250841"/>
</dbReference>
<evidence type="ECO:0000256" key="6">
    <source>
        <dbReference type="ARBA" id="ARBA00023170"/>
    </source>
</evidence>
<feature type="domain" description="Histidine kinase" evidence="8">
    <location>
        <begin position="61"/>
        <end position="327"/>
    </location>
</feature>
<dbReference type="EC" id="2.7.13.3" evidence="3"/>
<evidence type="ECO:0000256" key="4">
    <source>
        <dbReference type="ARBA" id="ARBA00022553"/>
    </source>
</evidence>
<evidence type="ECO:0000256" key="7">
    <source>
        <dbReference type="SAM" id="Phobius"/>
    </source>
</evidence>
<sequence length="327" mass="36632">MAIVLLILMIVIMAVFLFSYFFLMLAAAKREIQLCTKLIKQDEAIRQAETKSMKKSDAITSASHDVRNALACMTELIKISCNEVSQGSEIKKYLTQMDACTKHLLGILNSILDKSKIEAGKMVLEDEEFDIFQLVEEVIDFFLPSGLKKGIDVVLDPYDCSLLKFAHVSGDRRRLKQILCNLLGNAVKFTSEGHVTVRAWVQKPSFMNSITAHADSDQNNGFLKHLLCFFNKTKEQSDGIKAVIGVQHDPNYLEFVFEVNDSGRGIPKEKQKEVFENYVQVKEKAHGEGGTGLGLGIVQSLVSTVHNNNNNIFFAKFTYCSMIEDST</sequence>
<accession>A0A2P6PKM7</accession>
<keyword evidence="6" id="KW-0675">Receptor</keyword>
<reference evidence="9 10" key="1">
    <citation type="journal article" date="2018" name="Nat. Genet.">
        <title>The Rosa genome provides new insights in the design of modern roses.</title>
        <authorList>
            <person name="Bendahmane M."/>
        </authorList>
    </citation>
    <scope>NUCLEOTIDE SEQUENCE [LARGE SCALE GENOMIC DNA]</scope>
    <source>
        <strain evidence="10">cv. Old Blush</strain>
    </source>
</reference>
<dbReference type="InterPro" id="IPR004358">
    <property type="entry name" value="Sig_transdc_His_kin-like_C"/>
</dbReference>
<comment type="subcellular location">
    <subcellularLocation>
        <location evidence="2">Endoplasmic reticulum membrane</location>
        <topology evidence="2">Multi-pass membrane protein</topology>
    </subcellularLocation>
</comment>
<dbReference type="SUPFAM" id="SSF47384">
    <property type="entry name" value="Homodimeric domain of signal transducing histidine kinase"/>
    <property type="match status" value="1"/>
</dbReference>
<evidence type="ECO:0000256" key="5">
    <source>
        <dbReference type="ARBA" id="ARBA00022824"/>
    </source>
</evidence>
<dbReference type="InterPro" id="IPR005467">
    <property type="entry name" value="His_kinase_dom"/>
</dbReference>
<dbReference type="SMART" id="SM00388">
    <property type="entry name" value="HisKA"/>
    <property type="match status" value="1"/>
</dbReference>
<keyword evidence="7" id="KW-1133">Transmembrane helix</keyword>
<dbReference type="Pfam" id="PF00512">
    <property type="entry name" value="HisKA"/>
    <property type="match status" value="1"/>
</dbReference>
<dbReference type="InterPro" id="IPR036890">
    <property type="entry name" value="HATPase_C_sf"/>
</dbReference>
<organism evidence="9 10">
    <name type="scientific">Rosa chinensis</name>
    <name type="common">China rose</name>
    <dbReference type="NCBI Taxonomy" id="74649"/>
    <lineage>
        <taxon>Eukaryota</taxon>
        <taxon>Viridiplantae</taxon>
        <taxon>Streptophyta</taxon>
        <taxon>Embryophyta</taxon>
        <taxon>Tracheophyta</taxon>
        <taxon>Spermatophyta</taxon>
        <taxon>Magnoliopsida</taxon>
        <taxon>eudicotyledons</taxon>
        <taxon>Gunneridae</taxon>
        <taxon>Pentapetalae</taxon>
        <taxon>rosids</taxon>
        <taxon>fabids</taxon>
        <taxon>Rosales</taxon>
        <taxon>Rosaceae</taxon>
        <taxon>Rosoideae</taxon>
        <taxon>Rosoideae incertae sedis</taxon>
        <taxon>Rosa</taxon>
    </lineage>
</organism>
<feature type="transmembrane region" description="Helical" evidence="7">
    <location>
        <begin position="6"/>
        <end position="28"/>
    </location>
</feature>
<dbReference type="Proteomes" id="UP000238479">
    <property type="component" value="Chromosome 6"/>
</dbReference>
<name>A0A2P6PKM7_ROSCH</name>
<dbReference type="Gene3D" id="1.10.287.130">
    <property type="match status" value="1"/>
</dbReference>
<keyword evidence="7" id="KW-0812">Transmembrane</keyword>
<dbReference type="OMA" id="SACECAS"/>
<keyword evidence="10" id="KW-1185">Reference proteome</keyword>
<dbReference type="AlphaFoldDB" id="A0A2P6PKM7"/>
<evidence type="ECO:0000256" key="2">
    <source>
        <dbReference type="ARBA" id="ARBA00004477"/>
    </source>
</evidence>
<dbReference type="InterPro" id="IPR036097">
    <property type="entry name" value="HisK_dim/P_sf"/>
</dbReference>
<dbReference type="PRINTS" id="PR00344">
    <property type="entry name" value="BCTRLSENSOR"/>
</dbReference>
<keyword evidence="9" id="KW-0808">Transferase</keyword>
<dbReference type="InterPro" id="IPR050956">
    <property type="entry name" value="2C_system_His_kinase"/>
</dbReference>
<dbReference type="SUPFAM" id="SSF55874">
    <property type="entry name" value="ATPase domain of HSP90 chaperone/DNA topoisomerase II/histidine kinase"/>
    <property type="match status" value="1"/>
</dbReference>
<dbReference type="PROSITE" id="PS50109">
    <property type="entry name" value="HIS_KIN"/>
    <property type="match status" value="1"/>
</dbReference>
<dbReference type="GO" id="GO:0000155">
    <property type="term" value="F:phosphorelay sensor kinase activity"/>
    <property type="evidence" value="ECO:0007669"/>
    <property type="project" value="InterPro"/>
</dbReference>
<keyword evidence="9" id="KW-0418">Kinase</keyword>
<evidence type="ECO:0000313" key="10">
    <source>
        <dbReference type="Proteomes" id="UP000238479"/>
    </source>
</evidence>
<dbReference type="InterPro" id="IPR003594">
    <property type="entry name" value="HATPase_dom"/>
</dbReference>
<dbReference type="InterPro" id="IPR003661">
    <property type="entry name" value="HisK_dim/P_dom"/>
</dbReference>
<dbReference type="SMART" id="SM00387">
    <property type="entry name" value="HATPase_c"/>
    <property type="match status" value="1"/>
</dbReference>
<keyword evidence="4" id="KW-0597">Phosphoprotein</keyword>
<dbReference type="EMBL" id="PDCK01000044">
    <property type="protein sequence ID" value="PRQ22485.1"/>
    <property type="molecule type" value="Genomic_DNA"/>
</dbReference>
<evidence type="ECO:0000259" key="8">
    <source>
        <dbReference type="PROSITE" id="PS50109"/>
    </source>
</evidence>
<proteinExistence type="predicted"/>
<dbReference type="PANTHER" id="PTHR43719">
    <property type="entry name" value="TWO-COMPONENT HISTIDINE KINASE"/>
    <property type="match status" value="1"/>
</dbReference>
<protein>
    <recommendedName>
        <fullName evidence="3">histidine kinase</fullName>
        <ecNumber evidence="3">2.7.13.3</ecNumber>
    </recommendedName>
</protein>
<dbReference type="Pfam" id="PF02518">
    <property type="entry name" value="HATPase_c"/>
    <property type="match status" value="1"/>
</dbReference>
<comment type="caution">
    <text evidence="9">The sequence shown here is derived from an EMBL/GenBank/DDBJ whole genome shotgun (WGS) entry which is preliminary data.</text>
</comment>
<dbReference type="STRING" id="74649.A0A2P6PKM7"/>
<dbReference type="Gene3D" id="3.30.565.10">
    <property type="entry name" value="Histidine kinase-like ATPase, C-terminal domain"/>
    <property type="match status" value="1"/>
</dbReference>
<comment type="catalytic activity">
    <reaction evidence="1">
        <text>ATP + protein L-histidine = ADP + protein N-phospho-L-histidine.</text>
        <dbReference type="EC" id="2.7.13.3"/>
    </reaction>
</comment>
<dbReference type="GO" id="GO:0005789">
    <property type="term" value="C:endoplasmic reticulum membrane"/>
    <property type="evidence" value="ECO:0007669"/>
    <property type="project" value="UniProtKB-SubCell"/>
</dbReference>
<gene>
    <name evidence="9" type="ORF">RchiOBHm_Chr6g0250841</name>
</gene>